<organism evidence="1 2">
    <name type="scientific">Reticulomyxa filosa</name>
    <dbReference type="NCBI Taxonomy" id="46433"/>
    <lineage>
        <taxon>Eukaryota</taxon>
        <taxon>Sar</taxon>
        <taxon>Rhizaria</taxon>
        <taxon>Retaria</taxon>
        <taxon>Foraminifera</taxon>
        <taxon>Monothalamids</taxon>
        <taxon>Reticulomyxidae</taxon>
        <taxon>Reticulomyxa</taxon>
    </lineage>
</organism>
<dbReference type="Proteomes" id="UP000023152">
    <property type="component" value="Unassembled WGS sequence"/>
</dbReference>
<name>X6N1L6_RETFI</name>
<evidence type="ECO:0000313" key="1">
    <source>
        <dbReference type="EMBL" id="ETO19798.1"/>
    </source>
</evidence>
<dbReference type="AlphaFoldDB" id="X6N1L6"/>
<comment type="caution">
    <text evidence="1">The sequence shown here is derived from an EMBL/GenBank/DDBJ whole genome shotgun (WGS) entry which is preliminary data.</text>
</comment>
<keyword evidence="2" id="KW-1185">Reference proteome</keyword>
<protein>
    <submittedName>
        <fullName evidence="1">Uncharacterized protein</fullName>
    </submittedName>
</protein>
<dbReference type="EMBL" id="ASPP01013277">
    <property type="protein sequence ID" value="ETO19798.1"/>
    <property type="molecule type" value="Genomic_DNA"/>
</dbReference>
<accession>X6N1L6</accession>
<sequence>MCICVYVHIIFFFAIFCKKKKLVENSVTFTHQAVMESKVYQIFEEVQVCLFIICLCGDCIVDKEERGGGGRKKKTVIETNIQRSDFNWTQARQSRMFLTSLQSGLRDIESGLFDIFELFWILPDGGLLSTSYNDDMLNDNLTTSYTSAQANFNGSYDPRCRSFFVSAMNYTFSGVVDQNVQLLNHTYITVHTAECERAAHIFQHLFFNFSSNSTSTHFSAAVPNVAWTKLILQGDNALTLSASKAVTSKNGEWLGAVAVFFYAQQLTEYLEMHSLGPLLNENRVNSTSWIFENDESHYMVASSDQVVFNPQKEQGIGNSLGLEEFTTFSNLYWSTNHPNSYIAIASQEIVQVQGIDSLSVNSSAPLKEIPLPVGKKI</sequence>
<evidence type="ECO:0000313" key="2">
    <source>
        <dbReference type="Proteomes" id="UP000023152"/>
    </source>
</evidence>
<proteinExistence type="predicted"/>
<reference evidence="1 2" key="1">
    <citation type="journal article" date="2013" name="Curr. Biol.">
        <title>The Genome of the Foraminiferan Reticulomyxa filosa.</title>
        <authorList>
            <person name="Glockner G."/>
            <person name="Hulsmann N."/>
            <person name="Schleicher M."/>
            <person name="Noegel A.A."/>
            <person name="Eichinger L."/>
            <person name="Gallinger C."/>
            <person name="Pawlowski J."/>
            <person name="Sierra R."/>
            <person name="Euteneuer U."/>
            <person name="Pillet L."/>
            <person name="Moustafa A."/>
            <person name="Platzer M."/>
            <person name="Groth M."/>
            <person name="Szafranski K."/>
            <person name="Schliwa M."/>
        </authorList>
    </citation>
    <scope>NUCLEOTIDE SEQUENCE [LARGE SCALE GENOMIC DNA]</scope>
</reference>
<gene>
    <name evidence="1" type="ORF">RFI_17432</name>
</gene>